<comment type="caution">
    <text evidence="1">The sequence shown here is derived from an EMBL/GenBank/DDBJ whole genome shotgun (WGS) entry which is preliminary data.</text>
</comment>
<dbReference type="Proteomes" id="UP000648075">
    <property type="component" value="Unassembled WGS sequence"/>
</dbReference>
<accession>A0A918PGY3</accession>
<dbReference type="RefSeq" id="WP_189621506.1">
    <property type="nucleotide sequence ID" value="NZ_BMZA01000009.1"/>
</dbReference>
<reference evidence="1" key="2">
    <citation type="submission" date="2020-09" db="EMBL/GenBank/DDBJ databases">
        <authorList>
            <person name="Sun Q."/>
            <person name="Kim S."/>
        </authorList>
    </citation>
    <scope>NUCLEOTIDE SEQUENCE</scope>
    <source>
        <strain evidence="1">KCTC 32255</strain>
    </source>
</reference>
<gene>
    <name evidence="1" type="ORF">GCM10011614_24590</name>
</gene>
<evidence type="ECO:0000313" key="1">
    <source>
        <dbReference type="EMBL" id="GGZ08760.1"/>
    </source>
</evidence>
<protein>
    <submittedName>
        <fullName evidence="1">Uncharacterized protein</fullName>
    </submittedName>
</protein>
<sequence length="320" mass="33716">MIDHGVHPPRTQTVEAVMRAELAHGDAMAGTILPILRHLISAEDNSVFSDEILARVRGMLAALANGLLNATFAVDGQAVHGGHPPKLVDALTGAFMDHPALLAHLHCTALEWQLTERLQARLALDPVVSPLVQALIASPDSATQGLGMTFLAAQARWCQAQRRMELAPSELPGELFHAALLALRAVCASDPELARRSGIAEVGLRERYDEAASRLGLAGRLVVSMGGGAQAALSISHAGIALFLTALAMGSGQERDPVVLSTHESQLARFALALRAAGQKASLVEEQFLALHPDVTMPVGFDRLGVDLAASILASGRYTG</sequence>
<dbReference type="AlphaFoldDB" id="A0A918PGY3"/>
<name>A0A918PGY3_9SPHN</name>
<proteinExistence type="predicted"/>
<organism evidence="1 2">
    <name type="scientific">Novosphingobium colocasiae</name>
    <dbReference type="NCBI Taxonomy" id="1256513"/>
    <lineage>
        <taxon>Bacteria</taxon>
        <taxon>Pseudomonadati</taxon>
        <taxon>Pseudomonadota</taxon>
        <taxon>Alphaproteobacteria</taxon>
        <taxon>Sphingomonadales</taxon>
        <taxon>Sphingomonadaceae</taxon>
        <taxon>Novosphingobium</taxon>
    </lineage>
</organism>
<keyword evidence="2" id="KW-1185">Reference proteome</keyword>
<reference evidence="1" key="1">
    <citation type="journal article" date="2014" name="Int. J. Syst. Evol. Microbiol.">
        <title>Complete genome sequence of Corynebacterium casei LMG S-19264T (=DSM 44701T), isolated from a smear-ripened cheese.</title>
        <authorList>
            <consortium name="US DOE Joint Genome Institute (JGI-PGF)"/>
            <person name="Walter F."/>
            <person name="Albersmeier A."/>
            <person name="Kalinowski J."/>
            <person name="Ruckert C."/>
        </authorList>
    </citation>
    <scope>NUCLEOTIDE SEQUENCE</scope>
    <source>
        <strain evidence="1">KCTC 32255</strain>
    </source>
</reference>
<evidence type="ECO:0000313" key="2">
    <source>
        <dbReference type="Proteomes" id="UP000648075"/>
    </source>
</evidence>
<dbReference type="EMBL" id="BMZA01000009">
    <property type="protein sequence ID" value="GGZ08760.1"/>
    <property type="molecule type" value="Genomic_DNA"/>
</dbReference>